<gene>
    <name evidence="1" type="ORF">H2199_003505</name>
</gene>
<proteinExistence type="predicted"/>
<comment type="caution">
    <text evidence="1">The sequence shown here is derived from an EMBL/GenBank/DDBJ whole genome shotgun (WGS) entry which is preliminary data.</text>
</comment>
<sequence length="437" mass="49608">MADLASVSPLNNIPQDIQIHRERIFALETPVQMTPAVFDKYWPYMDNVWCTQQYNKLSEADGHYRIEKRYGVCRLYRQWKLGEAPEGSRRKRREMATCKSRFRITTYADGMKVIERIGPPHSHDLEHVDQMKRNTAVRNIVLSDFFTNWEANAILAYLKDTTQLSGGRDMLREAGGRHINRQEVSNIKVGALKKAYPGQDISEVRKQMDKYKNLHVCSWKGCEVPPFETLRELLDHRKEMHGNLTHDHSHKHYVCPEKTCWRHKKSKGFSTFEGLNDHLRKHHGSAVTPEQVVALSLYKATVDEPMPDLTPRADPMTPAMSTPRADPMTPAMSTPRSDGPSPQIEQALSTLSNGNTNGASTANQAADGIQVLPEAQRTSMTQRLASLEQQRARLDQEIESLRHTLHAPVAAQYHNGAGYTSPYVPAPTVDYETPGRF</sequence>
<name>A0ACC2ZA07_9PEZI</name>
<evidence type="ECO:0000313" key="1">
    <source>
        <dbReference type="EMBL" id="KAJ9644542.1"/>
    </source>
</evidence>
<evidence type="ECO:0000313" key="2">
    <source>
        <dbReference type="Proteomes" id="UP001172680"/>
    </source>
</evidence>
<keyword evidence="2" id="KW-1185">Reference proteome</keyword>
<reference evidence="1" key="1">
    <citation type="submission" date="2022-10" db="EMBL/GenBank/DDBJ databases">
        <title>Culturing micro-colonial fungi from biological soil crusts in the Mojave desert and describing Neophaeococcomyces mojavensis, and introducing the new genera and species Taxawa tesnikishii.</title>
        <authorList>
            <person name="Kurbessoian T."/>
            <person name="Stajich J.E."/>
        </authorList>
    </citation>
    <scope>NUCLEOTIDE SEQUENCE</scope>
    <source>
        <strain evidence="1">JES_115</strain>
    </source>
</reference>
<organism evidence="1 2">
    <name type="scientific">Coniosporium tulheliwenetii</name>
    <dbReference type="NCBI Taxonomy" id="3383036"/>
    <lineage>
        <taxon>Eukaryota</taxon>
        <taxon>Fungi</taxon>
        <taxon>Dikarya</taxon>
        <taxon>Ascomycota</taxon>
        <taxon>Pezizomycotina</taxon>
        <taxon>Dothideomycetes</taxon>
        <taxon>Dothideomycetes incertae sedis</taxon>
        <taxon>Coniosporium</taxon>
    </lineage>
</organism>
<protein>
    <submittedName>
        <fullName evidence="1">Uncharacterized protein</fullName>
    </submittedName>
</protein>
<accession>A0ACC2ZA07</accession>
<dbReference type="EMBL" id="JAPDRP010000009">
    <property type="protein sequence ID" value="KAJ9644542.1"/>
    <property type="molecule type" value="Genomic_DNA"/>
</dbReference>
<dbReference type="Proteomes" id="UP001172680">
    <property type="component" value="Unassembled WGS sequence"/>
</dbReference>